<organism evidence="1 2">
    <name type="scientific">Phlebia brevispora</name>
    <dbReference type="NCBI Taxonomy" id="194682"/>
    <lineage>
        <taxon>Eukaryota</taxon>
        <taxon>Fungi</taxon>
        <taxon>Dikarya</taxon>
        <taxon>Basidiomycota</taxon>
        <taxon>Agaricomycotina</taxon>
        <taxon>Agaricomycetes</taxon>
        <taxon>Polyporales</taxon>
        <taxon>Meruliaceae</taxon>
        <taxon>Phlebia</taxon>
    </lineage>
</organism>
<gene>
    <name evidence="1" type="ORF">NM688_g6835</name>
</gene>
<sequence>MSRMVPTPIRTAPSSAPLETMVAKQQAHIDELVIKNRSFEMTVQQLQTELASEKVRYDDALQKVKAQYDGERKKWKEDSDMLEGLWRISYLREVTKRAETSGTILDMKNELRLAKLAILQRDFNLEMFRAKESEWDDKIAELEAAKDDAKWEMEEIEAQSWWRLRRRRRS</sequence>
<comment type="caution">
    <text evidence="1">The sequence shown here is derived from an EMBL/GenBank/DDBJ whole genome shotgun (WGS) entry which is preliminary data.</text>
</comment>
<name>A0ACC1SCE0_9APHY</name>
<proteinExistence type="predicted"/>
<accession>A0ACC1SCE0</accession>
<dbReference type="EMBL" id="JANHOG010001476">
    <property type="protein sequence ID" value="KAJ3536450.1"/>
    <property type="molecule type" value="Genomic_DNA"/>
</dbReference>
<evidence type="ECO:0000313" key="2">
    <source>
        <dbReference type="Proteomes" id="UP001148662"/>
    </source>
</evidence>
<reference evidence="1" key="1">
    <citation type="submission" date="2022-07" db="EMBL/GenBank/DDBJ databases">
        <title>Genome Sequence of Phlebia brevispora.</title>
        <authorList>
            <person name="Buettner E."/>
        </authorList>
    </citation>
    <scope>NUCLEOTIDE SEQUENCE</scope>
    <source>
        <strain evidence="1">MPL23</strain>
    </source>
</reference>
<dbReference type="Proteomes" id="UP001148662">
    <property type="component" value="Unassembled WGS sequence"/>
</dbReference>
<protein>
    <submittedName>
        <fullName evidence="1">Uncharacterized protein</fullName>
    </submittedName>
</protein>
<keyword evidence="2" id="KW-1185">Reference proteome</keyword>
<evidence type="ECO:0000313" key="1">
    <source>
        <dbReference type="EMBL" id="KAJ3536450.1"/>
    </source>
</evidence>